<dbReference type="AlphaFoldDB" id="A0A2T5RI61"/>
<feature type="coiled-coil region" evidence="2">
    <location>
        <begin position="363"/>
        <end position="390"/>
    </location>
</feature>
<feature type="domain" description="Helicase C-terminal" evidence="4">
    <location>
        <begin position="773"/>
        <end position="934"/>
    </location>
</feature>
<dbReference type="InterPro" id="IPR038718">
    <property type="entry name" value="SNF2-like_sf"/>
</dbReference>
<evidence type="ECO:0000256" key="2">
    <source>
        <dbReference type="SAM" id="Coils"/>
    </source>
</evidence>
<keyword evidence="5" id="KW-0347">Helicase</keyword>
<dbReference type="SMART" id="SM00487">
    <property type="entry name" value="DEXDc"/>
    <property type="match status" value="1"/>
</dbReference>
<dbReference type="InterPro" id="IPR001650">
    <property type="entry name" value="Helicase_C-like"/>
</dbReference>
<evidence type="ECO:0000313" key="5">
    <source>
        <dbReference type="EMBL" id="PTV97842.1"/>
    </source>
</evidence>
<dbReference type="InterPro" id="IPR000330">
    <property type="entry name" value="SNF2_N"/>
</dbReference>
<dbReference type="OrthoDB" id="9814088at2"/>
<dbReference type="GO" id="GO:0016787">
    <property type="term" value="F:hydrolase activity"/>
    <property type="evidence" value="ECO:0007669"/>
    <property type="project" value="UniProtKB-KW"/>
</dbReference>
<keyword evidence="2" id="KW-0175">Coiled coil</keyword>
<dbReference type="PROSITE" id="PS51194">
    <property type="entry name" value="HELICASE_CTER"/>
    <property type="match status" value="1"/>
</dbReference>
<dbReference type="EMBL" id="QAXS01000022">
    <property type="protein sequence ID" value="PTV97842.1"/>
    <property type="molecule type" value="Genomic_DNA"/>
</dbReference>
<dbReference type="Proteomes" id="UP000244089">
    <property type="component" value="Unassembled WGS sequence"/>
</dbReference>
<feature type="domain" description="Helicase ATP-binding" evidence="3">
    <location>
        <begin position="487"/>
        <end position="647"/>
    </location>
</feature>
<comment type="caution">
    <text evidence="5">The sequence shown here is derived from an EMBL/GenBank/DDBJ whole genome shotgun (WGS) entry which is preliminary data.</text>
</comment>
<gene>
    <name evidence="5" type="ORF">C8C76_12216</name>
</gene>
<evidence type="ECO:0000259" key="4">
    <source>
        <dbReference type="PROSITE" id="PS51194"/>
    </source>
</evidence>
<dbReference type="GO" id="GO:0005524">
    <property type="term" value="F:ATP binding"/>
    <property type="evidence" value="ECO:0007669"/>
    <property type="project" value="InterPro"/>
</dbReference>
<dbReference type="SMART" id="SM00490">
    <property type="entry name" value="HELICc"/>
    <property type="match status" value="1"/>
</dbReference>
<dbReference type="Pfam" id="PF00176">
    <property type="entry name" value="SNF2-rel_dom"/>
    <property type="match status" value="1"/>
</dbReference>
<keyword evidence="5" id="KW-0547">Nucleotide-binding</keyword>
<dbReference type="InterPro" id="IPR027417">
    <property type="entry name" value="P-loop_NTPase"/>
</dbReference>
<evidence type="ECO:0000259" key="3">
    <source>
        <dbReference type="PROSITE" id="PS51192"/>
    </source>
</evidence>
<name>A0A2T5RI61_9FIRM</name>
<proteinExistence type="predicted"/>
<dbReference type="GO" id="GO:0004386">
    <property type="term" value="F:helicase activity"/>
    <property type="evidence" value="ECO:0007669"/>
    <property type="project" value="UniProtKB-KW"/>
</dbReference>
<protein>
    <submittedName>
        <fullName evidence="5">SNF2 family DNA or RNA helicase</fullName>
    </submittedName>
</protein>
<dbReference type="Gene3D" id="3.40.50.300">
    <property type="entry name" value="P-loop containing nucleotide triphosphate hydrolases"/>
    <property type="match status" value="1"/>
</dbReference>
<dbReference type="RefSeq" id="WP_108141015.1">
    <property type="nucleotide sequence ID" value="NZ_QAXS01000022.1"/>
</dbReference>
<organism evidence="5 6">
    <name type="scientific">Halanaerobium saccharolyticum</name>
    <dbReference type="NCBI Taxonomy" id="43595"/>
    <lineage>
        <taxon>Bacteria</taxon>
        <taxon>Bacillati</taxon>
        <taxon>Bacillota</taxon>
        <taxon>Clostridia</taxon>
        <taxon>Halanaerobiales</taxon>
        <taxon>Halanaerobiaceae</taxon>
        <taxon>Halanaerobium</taxon>
    </lineage>
</organism>
<sequence>MFNFFKNNFKTNKSEPEIEIKRTLLENGIEFEINKIDNGQREKLSFPITYGKYFDLRNLINKDFYLSLQILEGTWHSEELIEKGDGSYFLHIDTIYQYQNSAEDEESLGEGNRKLNELLGLKPDEDLEITIDNSGVIGSSNFKLKYIIKAEQEGYISKFYQRAGPFFPLNDNQAYVLNKKLTEVLDLIDNPPEEREEQFEYFAKVKSKAKKLNIKFNPYLEGEEYFFPEDLDIDIELESIDYLKLNPKFNDLDDQLNQDAEKAINNNDNYTVNKTGGKNQRVFIGPESKESYKQASANRELTGSQVPDFIENPMKYLPDNIDLEKFSERVKGLKERVYKAQPYVSSSKTDQIDWFDIDVGVNIKNESDEADEEQIELSEFERLVKEAREKGEDYVLYNDNWVKIPKESEDFIEGAKEVDKIKTNGKVNKENLNYIFDIYENIDLLEYNEQMIDFRSKLQEDGVIYQSPSLFKGELRPYQKRGYVWLHKLKDSKLGGLLADDMGLGKTIQVIALMASLKADNKLSPSLIAAPKSLLENWQHEIKKFSPEINKVYIHLGGSRNKNSRVIKQSDVVLTTYSTLVSDQVLLGEIDWTILVCDEVQAIRNQSTLKAHAVKAQKAKLRLGLSGTPVQNTVADLWSIYDFAQPGLLDSFKEFKNNFVKPIENSNTPEEYEKYEAMLKEKIQPVFLRRTKEGELKDELPEKKDITKTIEMSQRQKERYKEIIEKEKNSKGRTHLGTLQSLLQLSSHPALLDKDWNLKSAEELLNEGPKLKSVINILREVEKNNEKALIFTTFKIMQLILQRVIREKFGLQEIPIINGDSKQRLASVDRFNESEGFGCMILSPRAAGTGLNITGANHVIHYTRWWNPAVEQQATDRVYRIGQEKEVNVYYPIMTADRETVEEKLHRLLEEKKRLAKNIIVPNNPIQGELMKEMDQEMG</sequence>
<dbReference type="PANTHER" id="PTHR10799">
    <property type="entry name" value="SNF2/RAD54 HELICASE FAMILY"/>
    <property type="match status" value="1"/>
</dbReference>
<dbReference type="CDD" id="cd18793">
    <property type="entry name" value="SF2_C_SNF"/>
    <property type="match status" value="1"/>
</dbReference>
<accession>A0A2T5RI61</accession>
<dbReference type="Pfam" id="PF00271">
    <property type="entry name" value="Helicase_C"/>
    <property type="match status" value="1"/>
</dbReference>
<dbReference type="PROSITE" id="PS51192">
    <property type="entry name" value="HELICASE_ATP_BIND_1"/>
    <property type="match status" value="1"/>
</dbReference>
<keyword evidence="1" id="KW-0378">Hydrolase</keyword>
<dbReference type="SUPFAM" id="SSF52540">
    <property type="entry name" value="P-loop containing nucleoside triphosphate hydrolases"/>
    <property type="match status" value="2"/>
</dbReference>
<evidence type="ECO:0000256" key="1">
    <source>
        <dbReference type="ARBA" id="ARBA00022801"/>
    </source>
</evidence>
<reference evidence="5 6" key="1">
    <citation type="submission" date="2018-04" db="EMBL/GenBank/DDBJ databases">
        <title>Subsurface microbial communities from deep shales in Ohio and West Virginia, USA.</title>
        <authorList>
            <person name="Wrighton K."/>
        </authorList>
    </citation>
    <scope>NUCLEOTIDE SEQUENCE [LARGE SCALE GENOMIC DNA]</scope>
    <source>
        <strain evidence="5 6">WC1</strain>
    </source>
</reference>
<dbReference type="InterPro" id="IPR014001">
    <property type="entry name" value="Helicase_ATP-bd"/>
</dbReference>
<keyword evidence="5" id="KW-0067">ATP-binding</keyword>
<dbReference type="InterPro" id="IPR049730">
    <property type="entry name" value="SNF2/RAD54-like_C"/>
</dbReference>
<evidence type="ECO:0000313" key="6">
    <source>
        <dbReference type="Proteomes" id="UP000244089"/>
    </source>
</evidence>
<dbReference type="Gene3D" id="3.40.50.10810">
    <property type="entry name" value="Tandem AAA-ATPase domain"/>
    <property type="match status" value="1"/>
</dbReference>